<gene>
    <name evidence="2" type="ORF">F3Y22_tig00000778pilonHSYRG00173</name>
</gene>
<evidence type="ECO:0000256" key="1">
    <source>
        <dbReference type="SAM" id="MobiDB-lite"/>
    </source>
</evidence>
<dbReference type="Proteomes" id="UP000436088">
    <property type="component" value="Unassembled WGS sequence"/>
</dbReference>
<proteinExistence type="predicted"/>
<sequence>MQKMKAIVDTQSSDFKNSKRRPEAVDGVGGSLKKKPKVVAHTTSTPQCSTVRKEETRIADSRAAMLKSRFADTISKAQQTLNRSKTVNPLKTKQQRKKIIETAEPKTRVELKQRERDREAARIAVESMKNTAGIEINLDAEREFNFLVGSSSSLIHRKRDREAARMALESMKNTAGIEINLEAEREFNILIGSSSSLMHRIGG</sequence>
<feature type="region of interest" description="Disordered" evidence="1">
    <location>
        <begin position="1"/>
        <end position="51"/>
    </location>
</feature>
<comment type="caution">
    <text evidence="2">The sequence shown here is derived from an EMBL/GenBank/DDBJ whole genome shotgun (WGS) entry which is preliminary data.</text>
</comment>
<dbReference type="EMBL" id="VEPZ02000074">
    <property type="protein sequence ID" value="KAE8734125.1"/>
    <property type="molecule type" value="Genomic_DNA"/>
</dbReference>
<reference evidence="2" key="1">
    <citation type="submission" date="2019-09" db="EMBL/GenBank/DDBJ databases">
        <title>Draft genome information of white flower Hibiscus syriacus.</title>
        <authorList>
            <person name="Kim Y.-M."/>
        </authorList>
    </citation>
    <scope>NUCLEOTIDE SEQUENCE [LARGE SCALE GENOMIC DNA]</scope>
    <source>
        <strain evidence="2">YM2019G1</strain>
    </source>
</reference>
<evidence type="ECO:0000313" key="3">
    <source>
        <dbReference type="Proteomes" id="UP000436088"/>
    </source>
</evidence>
<name>A0A6A3CX13_HIBSY</name>
<dbReference type="AlphaFoldDB" id="A0A6A3CX13"/>
<accession>A0A6A3CX13</accession>
<keyword evidence="3" id="KW-1185">Reference proteome</keyword>
<evidence type="ECO:0000313" key="2">
    <source>
        <dbReference type="EMBL" id="KAE8734125.1"/>
    </source>
</evidence>
<feature type="compositionally biased region" description="Polar residues" evidence="1">
    <location>
        <begin position="41"/>
        <end position="50"/>
    </location>
</feature>
<protein>
    <submittedName>
        <fullName evidence="2">Uncharacterized protein</fullName>
    </submittedName>
</protein>
<organism evidence="2 3">
    <name type="scientific">Hibiscus syriacus</name>
    <name type="common">Rose of Sharon</name>
    <dbReference type="NCBI Taxonomy" id="106335"/>
    <lineage>
        <taxon>Eukaryota</taxon>
        <taxon>Viridiplantae</taxon>
        <taxon>Streptophyta</taxon>
        <taxon>Embryophyta</taxon>
        <taxon>Tracheophyta</taxon>
        <taxon>Spermatophyta</taxon>
        <taxon>Magnoliopsida</taxon>
        <taxon>eudicotyledons</taxon>
        <taxon>Gunneridae</taxon>
        <taxon>Pentapetalae</taxon>
        <taxon>rosids</taxon>
        <taxon>malvids</taxon>
        <taxon>Malvales</taxon>
        <taxon>Malvaceae</taxon>
        <taxon>Malvoideae</taxon>
        <taxon>Hibiscus</taxon>
    </lineage>
</organism>